<dbReference type="OrthoDB" id="1933717at2759"/>
<dbReference type="InterPro" id="IPR002347">
    <property type="entry name" value="SDR_fam"/>
</dbReference>
<accession>A0A8T9C6J1</accession>
<name>A0A8T9C6J1_9HELO</name>
<evidence type="ECO:0000313" key="3">
    <source>
        <dbReference type="EMBL" id="TVY81278.1"/>
    </source>
</evidence>
<dbReference type="AlphaFoldDB" id="A0A8T9C6J1"/>
<dbReference type="SUPFAM" id="SSF51735">
    <property type="entry name" value="NAD(P)-binding Rossmann-fold domains"/>
    <property type="match status" value="1"/>
</dbReference>
<feature type="non-terminal residue" evidence="3">
    <location>
        <position position="1"/>
    </location>
</feature>
<gene>
    <name evidence="3" type="primary">tropE_3</name>
    <name evidence="3" type="ORF">LSUE1_G004031</name>
</gene>
<comment type="similarity">
    <text evidence="1">Belongs to the short-chain dehydrogenases/reductases (SDR) family.</text>
</comment>
<dbReference type="Proteomes" id="UP000469558">
    <property type="component" value="Unassembled WGS sequence"/>
</dbReference>
<sequence>MSSNTIIFITGANTGLGFEVVKSLCQSSTAYTILLGGRDLSKANAAAEAARTEFPSSASVIKTVQIDIEDDASITNAYEHISSTYGRLDVLINNAGALFDPLLHANKLSMREMWNKSWDVNTTGTYILTHTFIPLLLASSSPRLLFITSGTSTLAGHVDGALHLDKSPEKGWPK</sequence>
<proteinExistence type="inferred from homology"/>
<reference evidence="3 4" key="1">
    <citation type="submission" date="2018-05" db="EMBL/GenBank/DDBJ databases">
        <title>Genome sequencing and assembly of the regulated plant pathogen Lachnellula willkommii and related sister species for the development of diagnostic species identification markers.</title>
        <authorList>
            <person name="Giroux E."/>
            <person name="Bilodeau G."/>
        </authorList>
    </citation>
    <scope>NUCLEOTIDE SEQUENCE [LARGE SCALE GENOMIC DNA]</scope>
    <source>
        <strain evidence="3 4">CBS 268.59</strain>
    </source>
</reference>
<dbReference type="PRINTS" id="PR00081">
    <property type="entry name" value="GDHRDH"/>
</dbReference>
<dbReference type="InterPro" id="IPR036291">
    <property type="entry name" value="NAD(P)-bd_dom_sf"/>
</dbReference>
<dbReference type="EMBL" id="QGMK01000508">
    <property type="protein sequence ID" value="TVY81278.1"/>
    <property type="molecule type" value="Genomic_DNA"/>
</dbReference>
<keyword evidence="2" id="KW-0560">Oxidoreductase</keyword>
<dbReference type="PANTHER" id="PTHR43008:SF8">
    <property type="entry name" value="BENZIL REDUCTASE ((S)-BENZOIN FORMING) IRC24"/>
    <property type="match status" value="1"/>
</dbReference>
<protein>
    <submittedName>
        <fullName evidence="3">Short-chain dehydrogenase/reductase tropE</fullName>
    </submittedName>
</protein>
<evidence type="ECO:0000313" key="4">
    <source>
        <dbReference type="Proteomes" id="UP000469558"/>
    </source>
</evidence>
<dbReference type="Gene3D" id="3.40.50.720">
    <property type="entry name" value="NAD(P)-binding Rossmann-like Domain"/>
    <property type="match status" value="1"/>
</dbReference>
<dbReference type="Pfam" id="PF00106">
    <property type="entry name" value="adh_short"/>
    <property type="match status" value="1"/>
</dbReference>
<comment type="caution">
    <text evidence="3">The sequence shown here is derived from an EMBL/GenBank/DDBJ whole genome shotgun (WGS) entry which is preliminary data.</text>
</comment>
<dbReference type="GO" id="GO:0050664">
    <property type="term" value="F:oxidoreductase activity, acting on NAD(P)H, oxygen as acceptor"/>
    <property type="evidence" value="ECO:0007669"/>
    <property type="project" value="TreeGrafter"/>
</dbReference>
<evidence type="ECO:0000256" key="1">
    <source>
        <dbReference type="ARBA" id="ARBA00006484"/>
    </source>
</evidence>
<dbReference type="GO" id="GO:0016616">
    <property type="term" value="F:oxidoreductase activity, acting on the CH-OH group of donors, NAD or NADP as acceptor"/>
    <property type="evidence" value="ECO:0007669"/>
    <property type="project" value="UniProtKB-ARBA"/>
</dbReference>
<dbReference type="PANTHER" id="PTHR43008">
    <property type="entry name" value="BENZIL REDUCTASE"/>
    <property type="match status" value="1"/>
</dbReference>
<evidence type="ECO:0000256" key="2">
    <source>
        <dbReference type="ARBA" id="ARBA00023002"/>
    </source>
</evidence>
<keyword evidence="4" id="KW-1185">Reference proteome</keyword>
<organism evidence="3 4">
    <name type="scientific">Lachnellula suecica</name>
    <dbReference type="NCBI Taxonomy" id="602035"/>
    <lineage>
        <taxon>Eukaryota</taxon>
        <taxon>Fungi</taxon>
        <taxon>Dikarya</taxon>
        <taxon>Ascomycota</taxon>
        <taxon>Pezizomycotina</taxon>
        <taxon>Leotiomycetes</taxon>
        <taxon>Helotiales</taxon>
        <taxon>Lachnaceae</taxon>
        <taxon>Lachnellula</taxon>
    </lineage>
</organism>